<dbReference type="InterPro" id="IPR048395">
    <property type="entry name" value="Glyco_hydro_31_C"/>
</dbReference>
<dbReference type="Pfam" id="PF21365">
    <property type="entry name" value="Glyco_hydro_31_3rd"/>
    <property type="match status" value="1"/>
</dbReference>
<evidence type="ECO:0000313" key="7">
    <source>
        <dbReference type="EMBL" id="CAI6082761.1"/>
    </source>
</evidence>
<evidence type="ECO:0000256" key="1">
    <source>
        <dbReference type="ARBA" id="ARBA00001657"/>
    </source>
</evidence>
<dbReference type="InterPro" id="IPR013780">
    <property type="entry name" value="Glyco_hydro_b"/>
</dbReference>
<feature type="domain" description="Glycoside hydrolase family 31 TIM barrel" evidence="5">
    <location>
        <begin position="1"/>
        <end position="133"/>
    </location>
</feature>
<dbReference type="Pfam" id="PF01055">
    <property type="entry name" value="Glyco_hydro_31_2nd"/>
    <property type="match status" value="1"/>
</dbReference>
<protein>
    <recommendedName>
        <fullName evidence="3">alpha-glucosidase</fullName>
        <ecNumber evidence="3">3.2.1.20</ecNumber>
    </recommendedName>
</protein>
<evidence type="ECO:0000259" key="6">
    <source>
        <dbReference type="Pfam" id="PF21365"/>
    </source>
</evidence>
<reference evidence="7" key="1">
    <citation type="submission" date="2023-01" db="EMBL/GenBank/DDBJ databases">
        <authorList>
            <person name="Piombo E."/>
        </authorList>
    </citation>
    <scope>NUCLEOTIDE SEQUENCE</scope>
</reference>
<dbReference type="EMBL" id="CABFNP030000733">
    <property type="protein sequence ID" value="CAI6082761.1"/>
    <property type="molecule type" value="Genomic_DNA"/>
</dbReference>
<comment type="catalytic activity">
    <reaction evidence="1">
        <text>Hydrolysis of terminal, non-reducing (1-&gt;4)-linked alpha-D-glucose residues with release of alpha-D-glucose.</text>
        <dbReference type="EC" id="3.2.1.20"/>
    </reaction>
</comment>
<dbReference type="PANTHER" id="PTHR22762:SF95">
    <property type="entry name" value="ALPHA_BETA-GLUCOSIDASE AGDC-RELATED"/>
    <property type="match status" value="1"/>
</dbReference>
<dbReference type="SUPFAM" id="SSF51445">
    <property type="entry name" value="(Trans)glycosidases"/>
    <property type="match status" value="1"/>
</dbReference>
<dbReference type="GO" id="GO:0004558">
    <property type="term" value="F:alpha-1,4-glucosidase activity"/>
    <property type="evidence" value="ECO:0007669"/>
    <property type="project" value="UniProtKB-EC"/>
</dbReference>
<feature type="domain" description="Glycosyl hydrolase family 31 C-terminal" evidence="6">
    <location>
        <begin position="141"/>
        <end position="229"/>
    </location>
</feature>
<dbReference type="InterPro" id="IPR000322">
    <property type="entry name" value="Glyco_hydro_31_TIM"/>
</dbReference>
<dbReference type="EC" id="3.2.1.20" evidence="3"/>
<dbReference type="Proteomes" id="UP001160390">
    <property type="component" value="Unassembled WGS sequence"/>
</dbReference>
<organism evidence="7 8">
    <name type="scientific">Clonostachys chloroleuca</name>
    <dbReference type="NCBI Taxonomy" id="1926264"/>
    <lineage>
        <taxon>Eukaryota</taxon>
        <taxon>Fungi</taxon>
        <taxon>Dikarya</taxon>
        <taxon>Ascomycota</taxon>
        <taxon>Pezizomycotina</taxon>
        <taxon>Sordariomycetes</taxon>
        <taxon>Hypocreomycetidae</taxon>
        <taxon>Hypocreales</taxon>
        <taxon>Bionectriaceae</taxon>
        <taxon>Clonostachys</taxon>
    </lineage>
</organism>
<keyword evidence="8" id="KW-1185">Reference proteome</keyword>
<proteinExistence type="inferred from homology"/>
<gene>
    <name evidence="7" type="ORF">CCHLO57077_00014804</name>
</gene>
<evidence type="ECO:0000259" key="5">
    <source>
        <dbReference type="Pfam" id="PF01055"/>
    </source>
</evidence>
<dbReference type="Gene3D" id="2.60.40.1180">
    <property type="entry name" value="Golgi alpha-mannosidase II"/>
    <property type="match status" value="2"/>
</dbReference>
<evidence type="ECO:0000256" key="4">
    <source>
        <dbReference type="RuleBase" id="RU361185"/>
    </source>
</evidence>
<accession>A0AA35LW90</accession>
<keyword evidence="4" id="KW-0378">Hydrolase</keyword>
<sequence>MASYNAMLARRPTKHPFVLTRSAFLTTGVWSAHWFGDNYSSWDDYRFSISQMLASAAVLNMPMTGSDVCGFNGNVKEGMCARWAMLSAFQPFMRTHAEIGGSHQEFYLWSSVTKSAQKALDARYRLMDYIYTALHASSTTGTPSVHPLFFLYPQDKNTYAIQTQWFLGNAILICPAVTDDGTSVTFYLPDDILYDFWTLEQVKGEGKTMTLVNLSLQDIPVYYRGGTIVPQRSKSAMRTASLRGNEFTLFVAPGKDGSAAGSLVLDDGESLKGSTSDIQFSYKDGSLSVAGSFAYKSGHKVEKIVILGTEGQKNKTGSWSLRGWEIERDQLDSIELYKDKPLGCATHDWIDVSYKRPTQVFANEPRPLY</sequence>
<dbReference type="GO" id="GO:0005975">
    <property type="term" value="P:carbohydrate metabolic process"/>
    <property type="evidence" value="ECO:0007669"/>
    <property type="project" value="InterPro"/>
</dbReference>
<dbReference type="Gene3D" id="3.20.20.80">
    <property type="entry name" value="Glycosidases"/>
    <property type="match status" value="1"/>
</dbReference>
<comment type="caution">
    <text evidence="7">The sequence shown here is derived from an EMBL/GenBank/DDBJ whole genome shotgun (WGS) entry which is preliminary data.</text>
</comment>
<dbReference type="InterPro" id="IPR017853">
    <property type="entry name" value="GH"/>
</dbReference>
<name>A0AA35LW90_9HYPO</name>
<evidence type="ECO:0000313" key="8">
    <source>
        <dbReference type="Proteomes" id="UP001160390"/>
    </source>
</evidence>
<keyword evidence="4" id="KW-0326">Glycosidase</keyword>
<dbReference type="PANTHER" id="PTHR22762">
    <property type="entry name" value="ALPHA-GLUCOSIDASE"/>
    <property type="match status" value="1"/>
</dbReference>
<dbReference type="SUPFAM" id="SSF51011">
    <property type="entry name" value="Glycosyl hydrolase domain"/>
    <property type="match status" value="1"/>
</dbReference>
<evidence type="ECO:0000256" key="3">
    <source>
        <dbReference type="ARBA" id="ARBA00012741"/>
    </source>
</evidence>
<comment type="similarity">
    <text evidence="2 4">Belongs to the glycosyl hydrolase 31 family.</text>
</comment>
<evidence type="ECO:0000256" key="2">
    <source>
        <dbReference type="ARBA" id="ARBA00007806"/>
    </source>
</evidence>
<dbReference type="AlphaFoldDB" id="A0AA35LW90"/>